<dbReference type="EMBL" id="JAWZYT010002138">
    <property type="protein sequence ID" value="KAK4306394.1"/>
    <property type="molecule type" value="Genomic_DNA"/>
</dbReference>
<evidence type="ECO:0000256" key="1">
    <source>
        <dbReference type="SAM" id="MobiDB-lite"/>
    </source>
</evidence>
<feature type="compositionally biased region" description="Basic residues" evidence="1">
    <location>
        <begin position="365"/>
        <end position="378"/>
    </location>
</feature>
<accession>A0AAE1U547</accession>
<reference evidence="2" key="1">
    <citation type="submission" date="2023-11" db="EMBL/GenBank/DDBJ databases">
        <title>Genome assemblies of two species of porcelain crab, Petrolisthes cinctipes and Petrolisthes manimaculis (Anomura: Porcellanidae).</title>
        <authorList>
            <person name="Angst P."/>
        </authorList>
    </citation>
    <scope>NUCLEOTIDE SEQUENCE</scope>
    <source>
        <strain evidence="2">PB745_02</strain>
        <tissue evidence="2">Gill</tissue>
    </source>
</reference>
<dbReference type="Proteomes" id="UP001292094">
    <property type="component" value="Unassembled WGS sequence"/>
</dbReference>
<gene>
    <name evidence="2" type="ORF">Pmani_021774</name>
</gene>
<name>A0AAE1U547_9EUCA</name>
<feature type="region of interest" description="Disordered" evidence="1">
    <location>
        <begin position="306"/>
        <end position="399"/>
    </location>
</feature>
<comment type="caution">
    <text evidence="2">The sequence shown here is derived from an EMBL/GenBank/DDBJ whole genome shotgun (WGS) entry which is preliminary data.</text>
</comment>
<organism evidence="2 3">
    <name type="scientific">Petrolisthes manimaculis</name>
    <dbReference type="NCBI Taxonomy" id="1843537"/>
    <lineage>
        <taxon>Eukaryota</taxon>
        <taxon>Metazoa</taxon>
        <taxon>Ecdysozoa</taxon>
        <taxon>Arthropoda</taxon>
        <taxon>Crustacea</taxon>
        <taxon>Multicrustacea</taxon>
        <taxon>Malacostraca</taxon>
        <taxon>Eumalacostraca</taxon>
        <taxon>Eucarida</taxon>
        <taxon>Decapoda</taxon>
        <taxon>Pleocyemata</taxon>
        <taxon>Anomura</taxon>
        <taxon>Galatheoidea</taxon>
        <taxon>Porcellanidae</taxon>
        <taxon>Petrolisthes</taxon>
    </lineage>
</organism>
<dbReference type="AlphaFoldDB" id="A0AAE1U547"/>
<evidence type="ECO:0000313" key="2">
    <source>
        <dbReference type="EMBL" id="KAK4306394.1"/>
    </source>
</evidence>
<sequence length="399" mass="44511">MLPGRHSTCRASTRTFVEAGIAARTAAKATPELAQRGVVKAGPLSPALCDQQAAQKLHPSSTDQTINICASQDPLASKTTDTETSGAEVYQLPPQWEPVLPDPLQIADTESISLEDSDDIQSQFTKALSQSIHTERFKKRKSESNQPQLPSPKRFCLMKRVVADTSSLLSEEEYEEHVKELQSEWNSRKHDVRYISTLLNETKPRRRIWLSTLPSGKLSPILEKFPCLGDGNYIIQEMEALLSDTMSTWKERLKDMVKTLSHEVPSSGDVNSDQHVVNVMKFIEKSIGYKKDKGVKSKTLITVVESKNTERPNDRTPVTGVEDSGSEGSAGTLDILDSQDHHISIAESESGEETISQESSTSKDRRTRARTVQKRRTHRQTDINTSRSKTRSQIDRPTV</sequence>
<feature type="region of interest" description="Disordered" evidence="1">
    <location>
        <begin position="76"/>
        <end position="101"/>
    </location>
</feature>
<evidence type="ECO:0000313" key="3">
    <source>
        <dbReference type="Proteomes" id="UP001292094"/>
    </source>
</evidence>
<proteinExistence type="predicted"/>
<protein>
    <submittedName>
        <fullName evidence="2">Uncharacterized protein</fullName>
    </submittedName>
</protein>
<keyword evidence="3" id="KW-1185">Reference proteome</keyword>